<dbReference type="GO" id="GO:0070180">
    <property type="term" value="F:large ribosomal subunit rRNA binding"/>
    <property type="evidence" value="ECO:0007669"/>
    <property type="project" value="UniProtKB-UniRule"/>
</dbReference>
<evidence type="ECO:0000256" key="6">
    <source>
        <dbReference type="HAMAP-Rule" id="MF_00362"/>
    </source>
</evidence>
<protein>
    <recommendedName>
        <fullName evidence="5 6">Large ribosomal subunit protein uL10</fullName>
    </recommendedName>
</protein>
<dbReference type="KEGG" id="nli:G3M70_07545"/>
<name>A0A7T0G0B1_9BACT</name>
<dbReference type="Proteomes" id="UP000594688">
    <property type="component" value="Chromosome"/>
</dbReference>
<dbReference type="SUPFAM" id="SSF160369">
    <property type="entry name" value="Ribosomal protein L10-like"/>
    <property type="match status" value="1"/>
</dbReference>
<comment type="function">
    <text evidence="1 6">Forms part of the ribosomal stalk, playing a central role in the interaction of the ribosome with GTP-bound translation factors.</text>
</comment>
<sequence length="176" mass="19187">MPTPAKKESIDSLNKVFASAKSALLTNYQGIPATEMTRLRRHLKDRQLDFWVIKNTFAQKAAKGTDFEGQEESFKGPMSLLVSYDDVVAPAKALKDFKKEGAEKIPEVLFGVVEGKPVSADQVKALADLPSKEQLISQMLSVMQGPTRNFVGVLSGVTRDFVGVLSAIKDKKESGA</sequence>
<dbReference type="InterPro" id="IPR043141">
    <property type="entry name" value="Ribosomal_uL10-like_sf"/>
</dbReference>
<evidence type="ECO:0000256" key="3">
    <source>
        <dbReference type="ARBA" id="ARBA00022980"/>
    </source>
</evidence>
<dbReference type="Gene3D" id="6.10.250.290">
    <property type="match status" value="1"/>
</dbReference>
<evidence type="ECO:0000313" key="8">
    <source>
        <dbReference type="Proteomes" id="UP000594688"/>
    </source>
</evidence>
<comment type="similarity">
    <text evidence="2 6">Belongs to the universal ribosomal protein uL10 family.</text>
</comment>
<accession>A0A7T0G0B1</accession>
<dbReference type="InterPro" id="IPR001790">
    <property type="entry name" value="Ribosomal_uL10"/>
</dbReference>
<dbReference type="AlphaFoldDB" id="A0A7T0G0B1"/>
<proteinExistence type="inferred from homology"/>
<evidence type="ECO:0000256" key="4">
    <source>
        <dbReference type="ARBA" id="ARBA00023274"/>
    </source>
</evidence>
<dbReference type="GO" id="GO:1990904">
    <property type="term" value="C:ribonucleoprotein complex"/>
    <property type="evidence" value="ECO:0007669"/>
    <property type="project" value="UniProtKB-KW"/>
</dbReference>
<keyword evidence="6" id="KW-0694">RNA-binding</keyword>
<evidence type="ECO:0000256" key="2">
    <source>
        <dbReference type="ARBA" id="ARBA00008889"/>
    </source>
</evidence>
<gene>
    <name evidence="6" type="primary">rplJ</name>
    <name evidence="7" type="ORF">G3M70_07545</name>
</gene>
<dbReference type="GO" id="GO:0006412">
    <property type="term" value="P:translation"/>
    <property type="evidence" value="ECO:0007669"/>
    <property type="project" value="UniProtKB-UniRule"/>
</dbReference>
<evidence type="ECO:0000313" key="7">
    <source>
        <dbReference type="EMBL" id="QPJ61743.1"/>
    </source>
</evidence>
<dbReference type="EMBL" id="CP048685">
    <property type="protein sequence ID" value="QPJ61743.1"/>
    <property type="molecule type" value="Genomic_DNA"/>
</dbReference>
<dbReference type="Gene3D" id="3.30.70.1730">
    <property type="match status" value="1"/>
</dbReference>
<dbReference type="Pfam" id="PF00466">
    <property type="entry name" value="Ribosomal_L10"/>
    <property type="match status" value="1"/>
</dbReference>
<organism evidence="7 8">
    <name type="scientific">Candidatus Nitronauta litoralis</name>
    <dbReference type="NCBI Taxonomy" id="2705533"/>
    <lineage>
        <taxon>Bacteria</taxon>
        <taxon>Pseudomonadati</taxon>
        <taxon>Nitrospinota/Tectimicrobiota group</taxon>
        <taxon>Nitrospinota</taxon>
        <taxon>Nitrospinia</taxon>
        <taxon>Nitrospinales</taxon>
        <taxon>Nitrospinaceae</taxon>
        <taxon>Candidatus Nitronauta</taxon>
    </lineage>
</organism>
<keyword evidence="4 6" id="KW-0687">Ribonucleoprotein</keyword>
<evidence type="ECO:0000256" key="5">
    <source>
        <dbReference type="ARBA" id="ARBA00035202"/>
    </source>
</evidence>
<dbReference type="CDD" id="cd05797">
    <property type="entry name" value="Ribosomal_L10"/>
    <property type="match status" value="1"/>
</dbReference>
<dbReference type="HAMAP" id="MF_00362">
    <property type="entry name" value="Ribosomal_uL10"/>
    <property type="match status" value="1"/>
</dbReference>
<dbReference type="InterPro" id="IPR047865">
    <property type="entry name" value="Ribosomal_uL10_bac_type"/>
</dbReference>
<dbReference type="GO" id="GO:0005840">
    <property type="term" value="C:ribosome"/>
    <property type="evidence" value="ECO:0007669"/>
    <property type="project" value="UniProtKB-KW"/>
</dbReference>
<keyword evidence="6" id="KW-0699">rRNA-binding</keyword>
<dbReference type="InterPro" id="IPR022973">
    <property type="entry name" value="Ribosomal_uL10_bac"/>
</dbReference>
<dbReference type="PANTHER" id="PTHR11560">
    <property type="entry name" value="39S RIBOSOMAL PROTEIN L10, MITOCHONDRIAL"/>
    <property type="match status" value="1"/>
</dbReference>
<evidence type="ECO:0000256" key="1">
    <source>
        <dbReference type="ARBA" id="ARBA00002633"/>
    </source>
</evidence>
<dbReference type="NCBIfam" id="NF000955">
    <property type="entry name" value="PRK00099.1-1"/>
    <property type="match status" value="1"/>
</dbReference>
<reference evidence="7 8" key="1">
    <citation type="submission" date="2020-02" db="EMBL/GenBank/DDBJ databases">
        <title>Genomic and physiological characterization of two novel Nitrospinaceae genera.</title>
        <authorList>
            <person name="Mueller A.J."/>
            <person name="Jung M.-Y."/>
            <person name="Strachan C.R."/>
            <person name="Herbold C.W."/>
            <person name="Kirkegaard R.H."/>
            <person name="Daims H."/>
        </authorList>
    </citation>
    <scope>NUCLEOTIDE SEQUENCE [LARGE SCALE GENOMIC DNA]</scope>
    <source>
        <strain evidence="7">EB</strain>
    </source>
</reference>
<comment type="subunit">
    <text evidence="6">Part of the ribosomal stalk of the 50S ribosomal subunit. The N-terminus interacts with L11 and the large rRNA to form the base of the stalk. The C-terminus forms an elongated spine to which L12 dimers bind in a sequential fashion forming a multimeric L10(L12)X complex.</text>
</comment>
<keyword evidence="3 6" id="KW-0689">Ribosomal protein</keyword>